<feature type="transmembrane region" description="Helical" evidence="2">
    <location>
        <begin position="1065"/>
        <end position="1083"/>
    </location>
</feature>
<feature type="compositionally biased region" description="Basic and acidic residues" evidence="1">
    <location>
        <begin position="946"/>
        <end position="961"/>
    </location>
</feature>
<keyword evidence="2" id="KW-0812">Transmembrane</keyword>
<keyword evidence="4" id="KW-1185">Reference proteome</keyword>
<feature type="compositionally biased region" description="Basic and acidic residues" evidence="1">
    <location>
        <begin position="888"/>
        <end position="897"/>
    </location>
</feature>
<evidence type="ECO:0000256" key="1">
    <source>
        <dbReference type="SAM" id="MobiDB-lite"/>
    </source>
</evidence>
<reference evidence="3 4" key="1">
    <citation type="submission" date="2024-02" db="EMBL/GenBank/DDBJ databases">
        <authorList>
            <person name="Chen Y."/>
            <person name="Shah S."/>
            <person name="Dougan E. K."/>
            <person name="Thang M."/>
            <person name="Chan C."/>
        </authorList>
    </citation>
    <scope>NUCLEOTIDE SEQUENCE [LARGE SCALE GENOMIC DNA]</scope>
</reference>
<organism evidence="3 4">
    <name type="scientific">Durusdinium trenchii</name>
    <dbReference type="NCBI Taxonomy" id="1381693"/>
    <lineage>
        <taxon>Eukaryota</taxon>
        <taxon>Sar</taxon>
        <taxon>Alveolata</taxon>
        <taxon>Dinophyceae</taxon>
        <taxon>Suessiales</taxon>
        <taxon>Symbiodiniaceae</taxon>
        <taxon>Durusdinium</taxon>
    </lineage>
</organism>
<gene>
    <name evidence="3" type="ORF">SCF082_LOCUS7449</name>
</gene>
<dbReference type="EMBL" id="CAXAMM010004180">
    <property type="protein sequence ID" value="CAK9002693.1"/>
    <property type="molecule type" value="Genomic_DNA"/>
</dbReference>
<feature type="transmembrane region" description="Helical" evidence="2">
    <location>
        <begin position="763"/>
        <end position="781"/>
    </location>
</feature>
<keyword evidence="2" id="KW-0472">Membrane</keyword>
<feature type="compositionally biased region" description="Basic and acidic residues" evidence="1">
    <location>
        <begin position="910"/>
        <end position="930"/>
    </location>
</feature>
<feature type="transmembrane region" description="Helical" evidence="2">
    <location>
        <begin position="469"/>
        <end position="486"/>
    </location>
</feature>
<feature type="transmembrane region" description="Helical" evidence="2">
    <location>
        <begin position="80"/>
        <end position="98"/>
    </location>
</feature>
<keyword evidence="2" id="KW-1133">Transmembrane helix</keyword>
<name>A0ABP0IMX3_9DINO</name>
<feature type="transmembrane region" description="Helical" evidence="2">
    <location>
        <begin position="533"/>
        <end position="555"/>
    </location>
</feature>
<feature type="transmembrane region" description="Helical" evidence="2">
    <location>
        <begin position="1205"/>
        <end position="1225"/>
    </location>
</feature>
<feature type="transmembrane region" description="Helical" evidence="2">
    <location>
        <begin position="868"/>
        <end position="886"/>
    </location>
</feature>
<feature type="transmembrane region" description="Helical" evidence="2">
    <location>
        <begin position="787"/>
        <end position="804"/>
    </location>
</feature>
<feature type="transmembrane region" description="Helical" evidence="2">
    <location>
        <begin position="1279"/>
        <end position="1297"/>
    </location>
</feature>
<feature type="compositionally biased region" description="Basic and acidic residues" evidence="1">
    <location>
        <begin position="1"/>
        <end position="14"/>
    </location>
</feature>
<feature type="transmembrane region" description="Helical" evidence="2">
    <location>
        <begin position="164"/>
        <end position="182"/>
    </location>
</feature>
<feature type="transmembrane region" description="Helical" evidence="2">
    <location>
        <begin position="245"/>
        <end position="265"/>
    </location>
</feature>
<feature type="transmembrane region" description="Helical" evidence="2">
    <location>
        <begin position="592"/>
        <end position="621"/>
    </location>
</feature>
<feature type="compositionally biased region" description="Basic residues" evidence="1">
    <location>
        <begin position="27"/>
        <end position="43"/>
    </location>
</feature>
<evidence type="ECO:0000256" key="2">
    <source>
        <dbReference type="SAM" id="Phobius"/>
    </source>
</evidence>
<feature type="transmembrane region" description="Helical" evidence="2">
    <location>
        <begin position="1371"/>
        <end position="1388"/>
    </location>
</feature>
<protein>
    <recommendedName>
        <fullName evidence="5">Piezo non-specific cation channel R-Ras-binding domain-containing protein</fullName>
    </recommendedName>
</protein>
<feature type="transmembrane region" description="Helical" evidence="2">
    <location>
        <begin position="1016"/>
        <end position="1035"/>
    </location>
</feature>
<feature type="transmembrane region" description="Helical" evidence="2">
    <location>
        <begin position="104"/>
        <end position="126"/>
    </location>
</feature>
<feature type="transmembrane region" description="Helical" evidence="2">
    <location>
        <begin position="816"/>
        <end position="835"/>
    </location>
</feature>
<feature type="region of interest" description="Disordered" evidence="1">
    <location>
        <begin position="888"/>
        <end position="961"/>
    </location>
</feature>
<dbReference type="Proteomes" id="UP001642464">
    <property type="component" value="Unassembled WGS sequence"/>
</dbReference>
<feature type="transmembrane region" description="Helical" evidence="2">
    <location>
        <begin position="138"/>
        <end position="158"/>
    </location>
</feature>
<feature type="transmembrane region" description="Helical" evidence="2">
    <location>
        <begin position="369"/>
        <end position="395"/>
    </location>
</feature>
<proteinExistence type="predicted"/>
<evidence type="ECO:0000313" key="3">
    <source>
        <dbReference type="EMBL" id="CAK9002693.1"/>
    </source>
</evidence>
<feature type="transmembrane region" description="Helical" evidence="2">
    <location>
        <begin position="203"/>
        <end position="225"/>
    </location>
</feature>
<feature type="region of interest" description="Disordered" evidence="1">
    <location>
        <begin position="1"/>
        <end position="64"/>
    </location>
</feature>
<sequence length="1576" mass="175607">MAELPKLDFEDVPRTHPTPPSPSLGHARARKRPGKQVARRGSRIGKVGAGAGEEPPDEVRDRSSSVGRACTRLRTALQEYLMYHFWMPLTGLVAVGSAFTVQPWLSICDLVVGLLLLHSQIFQFAFQRCCSKWTEVDNALVLASLMLSILTLIVRIAQTSGKEVWFFDVIYLMTALVAVVCATCRGGAPNSAPDLRQVPASPVLWLCLLAATTAPPCVASLPYALMFLKLLDSLLTNSWQSLLPISYRWSLAILTSTHIVTLLVLNFMSWSQIAIPSGMLGVFGELGRTIVLFKDSITTCIHSSSMNCLSREESLWPGLHLASVMLLHFLLTNAGEGRSSEPTMAKSTSASSSTVMQSSDILTRILRTLGVLVLLSYCLAFPSLLTLPLLLLYVWKSFSSARLAEAEASRTGRSTTSSGCCTSSSGCCATTAGCCSRCRCCSRRYREDDVKGSESSLYESSGCGVAHGWARYIALVFVFFYVYNVLEELLDHLWPEAAETLTSLRLRVLTGITGIDLVRALGLTVYRLYEPHAAFAAFTPQALMLLALAGIQALLEGGFSAEMSPWLSSIDKNGRNLWVYISRQTPAELPMLVALVGILMTTSAAFGETPVLLVAYALVWAKVVCGKLEVGQPRTWCWLQSLAQLGLVVMSLLYLVAPALTGRSSEAVQTLYKAFPELKREHYLKIVLPHLVLGCCAYLERLRIAQVTILTVQGRLRVDTLESIETASSWGVESTISRSSTQSRCLRALIRYKNLMVAKLRKWTDELICIFVLVLSFAAALVPGTDIHSLALLLGTGPALLLYNTRGTYRARKLDCGYFVLRFSTALMFVFRLTAASRLIDWPDDTQWPISLKELGVIRPLWDPPMKLAMLGMIAVFSRVAIIATMRREEDDRRTEEVDQVAEEPPMSKPAERVEEEKPATSGVEEKPAEESQSSTFTSEIEAEIPDEHSGNTQEIPKEETTVSIYPSPRIQRPSVRFAPSTVEAVHRDKLHRLRVHRPGMEERILTWLIPSWMEFMPLNMHVYLSALLLVLVFALSIQEVNILSFLMMLAVICLCGWSNRWVQAGNVFSCTTLAVMWLQYLARFRYLENLATSDGTSDVWLRRVGLECTSSQVEKHCAILFVCILQKQYWYRGRFSKARPVVCPSFVADHADMAGFFGLISVAVIRRHALSTLLVLGALPWVVREELPFKESAQRHAHTKWWLRWFRLVLFFILVIEVSLRLLLTFNLGEEVGRDQLVNWICNEYWKGASHPRAFDSCLVEFTHWIDSANAQQGSTPLMLMEFLCLFFLGMVQQLLECTSSQTLEAETLQRKKLTVLYWWPLLVWCCAFTLSLARGTLLGLCFLVLLLGVTFSNSSSLPTRRRWVWRTRLFALLFLLIGLAFQSPLLPCSRAACQDGIHQIYVTQDECVKMEAFDLSLVGSEAQSAHCGAPDHGASLGHDTSWTLFVQILGVRRVSGASLWEGIAALFLSQLGQLVLLIAATTVQLRMYSSRLFAKYLDVFVEESEDVIFARAQRFATEFYCGAKLQELASRNRVKAQLDALDALDACGTFWKASWVVDGVDQLVDGEGTPNDAP</sequence>
<accession>A0ABP0IMX3</accession>
<feature type="transmembrane region" description="Helical" evidence="2">
    <location>
        <begin position="1339"/>
        <end position="1359"/>
    </location>
</feature>
<evidence type="ECO:0008006" key="5">
    <source>
        <dbReference type="Google" id="ProtNLM"/>
    </source>
</evidence>
<feature type="transmembrane region" description="Helical" evidence="2">
    <location>
        <begin position="1317"/>
        <end position="1333"/>
    </location>
</feature>
<comment type="caution">
    <text evidence="3">The sequence shown here is derived from an EMBL/GenBank/DDBJ whole genome shotgun (WGS) entry which is preliminary data.</text>
</comment>
<feature type="transmembrane region" description="Helical" evidence="2">
    <location>
        <begin position="1465"/>
        <end position="1487"/>
    </location>
</feature>
<evidence type="ECO:0000313" key="4">
    <source>
        <dbReference type="Proteomes" id="UP001642464"/>
    </source>
</evidence>